<sequence length="787" mass="85396">MKFSENWLRSLCNPDIDAAQLEHLVTMAGLEVEAVEPAAPAFSKVVVAEILSAEKHPNADRLQVCRVRVGEGEPLQIVCGAPNARAGLKTACALVGAELPNDFKIKQAKVRGVESFGMLCSAKELGLMDASEGILELPADAPVGEDFRVWRRLDDKLIELKLTPNRGDCLSVLGIAREVAALTGAPLNHIDCSAVAASIADTFPVSVDEPGACPRYCGRVIRGIDARAQTPAWMLERLERSGLRGIHPVVDVTNYVLLELGQPMHAFDLAKLKGGIRVRMGQPGEKLELLNEQTIELAADTLAIADDSGALALAGVMGGAASAVSDATCDIFLESAHFAPAAIAGRARRYGLNTDSSHRFERGVDIDLPRHALERATRLILDICGGQAGPLEETVAADLPRRAAVHFRPERARRLLGIDLPEAEMLAIFGRLGMQVAVQGEALRVTPPGFRFDIEREVDLIEEIARVHGYEAIPILPPQGAARLLPVAESVRPATEAKCLLTGRGYQEIITYSFIAAELDADFRAGGEVVRLINPIASQMDTMRGSLMGGLVQTLRHNLNHGQERLRLFELGRCFAGARIDAQPLRLAGLAYGAARPEQWGETKRETDFFDIRSDVEALFHPLPLHFERSEHPALHPGRTARISLDGQAIGWLGSLHPRLVQKYDFARAPILFELDWVAVAARRAPRYAGMSKFPAVRRDIAVVADAELPVGEVLAAAKANLPTKMVDIALFDVYQGKGMEAGKKSLAFSMLLQDTEKTLTDAEIEAAVGKMVQFLAERFNVNLRAA</sequence>
<evidence type="ECO:0000256" key="4">
    <source>
        <dbReference type="ARBA" id="ARBA00022490"/>
    </source>
</evidence>
<dbReference type="InterPro" id="IPR041616">
    <property type="entry name" value="PheRS_beta_core"/>
</dbReference>
<dbReference type="InterPro" id="IPR012340">
    <property type="entry name" value="NA-bd_OB-fold"/>
</dbReference>
<accession>A0A4R3JS36</accession>
<dbReference type="SUPFAM" id="SSF56037">
    <property type="entry name" value="PheT/TilS domain"/>
    <property type="match status" value="1"/>
</dbReference>
<evidence type="ECO:0000256" key="5">
    <source>
        <dbReference type="ARBA" id="ARBA00022555"/>
    </source>
</evidence>
<dbReference type="FunFam" id="3.30.930.10:FF:000022">
    <property type="entry name" value="Phenylalanine--tRNA ligase beta subunit"/>
    <property type="match status" value="1"/>
</dbReference>
<dbReference type="CDD" id="cd00769">
    <property type="entry name" value="PheRS_beta_core"/>
    <property type="match status" value="1"/>
</dbReference>
<name>A0A4R3JS36_9PROT</name>
<dbReference type="PANTHER" id="PTHR10947:SF0">
    <property type="entry name" value="PHENYLALANINE--TRNA LIGASE BETA SUBUNIT"/>
    <property type="match status" value="1"/>
</dbReference>
<evidence type="ECO:0000256" key="7">
    <source>
        <dbReference type="ARBA" id="ARBA00022723"/>
    </source>
</evidence>
<dbReference type="RefSeq" id="WP_126460747.1">
    <property type="nucleotide sequence ID" value="NZ_AP018721.1"/>
</dbReference>
<dbReference type="SUPFAM" id="SSF54991">
    <property type="entry name" value="Anticodon-binding domain of PheRS"/>
    <property type="match status" value="1"/>
</dbReference>
<evidence type="ECO:0000313" key="21">
    <source>
        <dbReference type="Proteomes" id="UP000295135"/>
    </source>
</evidence>
<organism evidence="20 21">
    <name type="scientific">Sulfuritortus calidifontis</name>
    <dbReference type="NCBI Taxonomy" id="1914471"/>
    <lineage>
        <taxon>Bacteria</taxon>
        <taxon>Pseudomonadati</taxon>
        <taxon>Pseudomonadota</taxon>
        <taxon>Betaproteobacteria</taxon>
        <taxon>Nitrosomonadales</taxon>
        <taxon>Thiobacillaceae</taxon>
        <taxon>Sulfuritortus</taxon>
    </lineage>
</organism>
<dbReference type="GO" id="GO:0000287">
    <property type="term" value="F:magnesium ion binding"/>
    <property type="evidence" value="ECO:0007669"/>
    <property type="project" value="UniProtKB-UniRule"/>
</dbReference>
<evidence type="ECO:0000256" key="9">
    <source>
        <dbReference type="ARBA" id="ARBA00022840"/>
    </source>
</evidence>
<dbReference type="InterPro" id="IPR033714">
    <property type="entry name" value="tRNA_bind_bactPheRS"/>
</dbReference>
<dbReference type="SUPFAM" id="SSF46955">
    <property type="entry name" value="Putative DNA-binding domain"/>
    <property type="match status" value="1"/>
</dbReference>
<evidence type="ECO:0000256" key="15">
    <source>
        <dbReference type="HAMAP-Rule" id="MF_00283"/>
    </source>
</evidence>
<dbReference type="Pfam" id="PF03147">
    <property type="entry name" value="FDX-ACB"/>
    <property type="match status" value="1"/>
</dbReference>
<dbReference type="Gene3D" id="3.50.40.10">
    <property type="entry name" value="Phenylalanyl-trna Synthetase, Chain B, domain 3"/>
    <property type="match status" value="1"/>
</dbReference>
<keyword evidence="12 15" id="KW-0648">Protein biosynthesis</keyword>
<dbReference type="FunFam" id="3.30.56.10:FF:000002">
    <property type="entry name" value="Phenylalanine--tRNA ligase beta subunit"/>
    <property type="match status" value="1"/>
</dbReference>
<evidence type="ECO:0000256" key="11">
    <source>
        <dbReference type="ARBA" id="ARBA00022884"/>
    </source>
</evidence>
<dbReference type="FunFam" id="2.40.50.140:FF:000045">
    <property type="entry name" value="Phenylalanine--tRNA ligase beta subunit"/>
    <property type="match status" value="1"/>
</dbReference>
<keyword evidence="13 15" id="KW-0030">Aminoacyl-tRNA synthetase</keyword>
<dbReference type="InterPro" id="IPR036690">
    <property type="entry name" value="Fdx_antiC-bd_sf"/>
</dbReference>
<feature type="domain" description="TRNA-binding" evidence="17">
    <location>
        <begin position="39"/>
        <end position="148"/>
    </location>
</feature>
<keyword evidence="10 15" id="KW-0460">Magnesium</keyword>
<dbReference type="Gene3D" id="3.30.56.10">
    <property type="match status" value="2"/>
</dbReference>
<dbReference type="GO" id="GO:0005524">
    <property type="term" value="F:ATP binding"/>
    <property type="evidence" value="ECO:0007669"/>
    <property type="project" value="UniProtKB-UniRule"/>
</dbReference>
<proteinExistence type="inferred from homology"/>
<evidence type="ECO:0000313" key="20">
    <source>
        <dbReference type="EMBL" id="TCS68804.1"/>
    </source>
</evidence>
<evidence type="ECO:0000256" key="3">
    <source>
        <dbReference type="ARBA" id="ARBA00011209"/>
    </source>
</evidence>
<evidence type="ECO:0000256" key="8">
    <source>
        <dbReference type="ARBA" id="ARBA00022741"/>
    </source>
</evidence>
<dbReference type="Pfam" id="PF17759">
    <property type="entry name" value="tRNA_synthFbeta"/>
    <property type="match status" value="1"/>
</dbReference>
<dbReference type="InterPro" id="IPR004532">
    <property type="entry name" value="Phe-tRNA-ligase_IIc_bsu_bact"/>
</dbReference>
<comment type="similarity">
    <text evidence="2 15">Belongs to the phenylalanyl-tRNA synthetase beta subunit family. Type 1 subfamily.</text>
</comment>
<dbReference type="GO" id="GO:0009328">
    <property type="term" value="C:phenylalanine-tRNA ligase complex"/>
    <property type="evidence" value="ECO:0007669"/>
    <property type="project" value="TreeGrafter"/>
</dbReference>
<feature type="binding site" evidence="15">
    <location>
        <position position="453"/>
    </location>
    <ligand>
        <name>Mg(2+)</name>
        <dbReference type="ChEBI" id="CHEBI:18420"/>
        <note>shared with alpha subunit</note>
    </ligand>
</feature>
<dbReference type="HAMAP" id="MF_00283">
    <property type="entry name" value="Phe_tRNA_synth_beta1"/>
    <property type="match status" value="1"/>
</dbReference>
<feature type="binding site" evidence="15">
    <location>
        <position position="459"/>
    </location>
    <ligand>
        <name>Mg(2+)</name>
        <dbReference type="ChEBI" id="CHEBI:18420"/>
        <note>shared with alpha subunit</note>
    </ligand>
</feature>
<dbReference type="NCBIfam" id="NF045760">
    <property type="entry name" value="YtpR"/>
    <property type="match status" value="1"/>
</dbReference>
<dbReference type="Gene3D" id="2.40.50.140">
    <property type="entry name" value="Nucleic acid-binding proteins"/>
    <property type="match status" value="1"/>
</dbReference>
<dbReference type="InterPro" id="IPR045864">
    <property type="entry name" value="aa-tRNA-synth_II/BPL/LPL"/>
</dbReference>
<reference evidence="20 21" key="1">
    <citation type="submission" date="2019-03" db="EMBL/GenBank/DDBJ databases">
        <title>Genomic Encyclopedia of Type Strains, Phase IV (KMG-IV): sequencing the most valuable type-strain genomes for metagenomic binning, comparative biology and taxonomic classification.</title>
        <authorList>
            <person name="Goeker M."/>
        </authorList>
    </citation>
    <scope>NUCLEOTIDE SEQUENCE [LARGE SCALE GENOMIC DNA]</scope>
    <source>
        <strain evidence="20 21">DSM 103923</strain>
    </source>
</reference>
<dbReference type="Gene3D" id="3.30.70.380">
    <property type="entry name" value="Ferrodoxin-fold anticodon-binding domain"/>
    <property type="match status" value="1"/>
</dbReference>
<dbReference type="SMART" id="SM00874">
    <property type="entry name" value="B5"/>
    <property type="match status" value="1"/>
</dbReference>
<protein>
    <recommendedName>
        <fullName evidence="15">Phenylalanine--tRNA ligase beta subunit</fullName>
        <ecNumber evidence="15">6.1.1.20</ecNumber>
    </recommendedName>
    <alternativeName>
        <fullName evidence="15">Phenylalanyl-tRNA synthetase beta subunit</fullName>
        <shortName evidence="15">PheRS</shortName>
    </alternativeName>
</protein>
<dbReference type="PANTHER" id="PTHR10947">
    <property type="entry name" value="PHENYLALANYL-TRNA SYNTHETASE BETA CHAIN AND LEUCINE-RICH REPEAT-CONTAINING PROTEIN 47"/>
    <property type="match status" value="1"/>
</dbReference>
<dbReference type="InterPro" id="IPR002547">
    <property type="entry name" value="tRNA-bd_dom"/>
</dbReference>
<dbReference type="PROSITE" id="PS51483">
    <property type="entry name" value="B5"/>
    <property type="match status" value="1"/>
</dbReference>
<dbReference type="SMART" id="SM00896">
    <property type="entry name" value="FDX-ACB"/>
    <property type="match status" value="1"/>
</dbReference>
<dbReference type="Gene3D" id="3.30.930.10">
    <property type="entry name" value="Bira Bifunctional Protein, Domain 2"/>
    <property type="match status" value="1"/>
</dbReference>
<evidence type="ECO:0000256" key="13">
    <source>
        <dbReference type="ARBA" id="ARBA00023146"/>
    </source>
</evidence>
<dbReference type="SUPFAM" id="SSF55681">
    <property type="entry name" value="Class II aaRS and biotin synthetases"/>
    <property type="match status" value="1"/>
</dbReference>
<keyword evidence="9 15" id="KW-0067">ATP-binding</keyword>
<dbReference type="InterPro" id="IPR009061">
    <property type="entry name" value="DNA-bd_dom_put_sf"/>
</dbReference>
<evidence type="ECO:0000256" key="2">
    <source>
        <dbReference type="ARBA" id="ARBA00008653"/>
    </source>
</evidence>
<dbReference type="Pfam" id="PF03484">
    <property type="entry name" value="B5"/>
    <property type="match status" value="1"/>
</dbReference>
<dbReference type="NCBIfam" id="TIGR00472">
    <property type="entry name" value="pheT_bact"/>
    <property type="match status" value="1"/>
</dbReference>
<comment type="cofactor">
    <cofactor evidence="15">
        <name>Mg(2+)</name>
        <dbReference type="ChEBI" id="CHEBI:18420"/>
    </cofactor>
    <text evidence="15">Binds 2 magnesium ions per tetramer.</text>
</comment>
<dbReference type="FunFam" id="3.50.40.10:FF:000001">
    <property type="entry name" value="Phenylalanine--tRNA ligase beta subunit"/>
    <property type="match status" value="1"/>
</dbReference>
<comment type="subcellular location">
    <subcellularLocation>
        <location evidence="1 15">Cytoplasm</location>
    </subcellularLocation>
</comment>
<dbReference type="InterPro" id="IPR045060">
    <property type="entry name" value="Phe-tRNA-ligase_IIc_bsu"/>
</dbReference>
<dbReference type="CDD" id="cd02796">
    <property type="entry name" value="tRNA_bind_bactPheRS"/>
    <property type="match status" value="1"/>
</dbReference>
<dbReference type="SMART" id="SM00873">
    <property type="entry name" value="B3_4"/>
    <property type="match status" value="1"/>
</dbReference>
<evidence type="ECO:0000259" key="19">
    <source>
        <dbReference type="PROSITE" id="PS51483"/>
    </source>
</evidence>
<feature type="domain" description="FDX-ACB" evidence="18">
    <location>
        <begin position="692"/>
        <end position="785"/>
    </location>
</feature>
<dbReference type="PROSITE" id="PS50886">
    <property type="entry name" value="TRBD"/>
    <property type="match status" value="1"/>
</dbReference>
<gene>
    <name evidence="15" type="primary">pheT</name>
    <name evidence="20" type="ORF">EDC61_12320</name>
</gene>
<keyword evidence="7 15" id="KW-0479">Metal-binding</keyword>
<comment type="subunit">
    <text evidence="3 15">Tetramer of two alpha and two beta subunits.</text>
</comment>
<feature type="binding site" evidence="15">
    <location>
        <position position="463"/>
    </location>
    <ligand>
        <name>Mg(2+)</name>
        <dbReference type="ChEBI" id="CHEBI:18420"/>
        <note>shared with alpha subunit</note>
    </ligand>
</feature>
<keyword evidence="4 15" id="KW-0963">Cytoplasm</keyword>
<dbReference type="GO" id="GO:0000049">
    <property type="term" value="F:tRNA binding"/>
    <property type="evidence" value="ECO:0007669"/>
    <property type="project" value="UniProtKB-UniRule"/>
</dbReference>
<evidence type="ECO:0000256" key="6">
    <source>
        <dbReference type="ARBA" id="ARBA00022598"/>
    </source>
</evidence>
<dbReference type="SUPFAM" id="SSF50249">
    <property type="entry name" value="Nucleic acid-binding proteins"/>
    <property type="match status" value="1"/>
</dbReference>
<dbReference type="InterPro" id="IPR005121">
    <property type="entry name" value="Fdx_antiC-bd"/>
</dbReference>
<keyword evidence="6 15" id="KW-0436">Ligase</keyword>
<evidence type="ECO:0000256" key="1">
    <source>
        <dbReference type="ARBA" id="ARBA00004496"/>
    </source>
</evidence>
<dbReference type="InterPro" id="IPR020825">
    <property type="entry name" value="Phe-tRNA_synthase-like_B3/B4"/>
</dbReference>
<dbReference type="AlphaFoldDB" id="A0A4R3JS36"/>
<feature type="binding site" evidence="15">
    <location>
        <position position="462"/>
    </location>
    <ligand>
        <name>Mg(2+)</name>
        <dbReference type="ChEBI" id="CHEBI:18420"/>
        <note>shared with alpha subunit</note>
    </ligand>
</feature>
<comment type="catalytic activity">
    <reaction evidence="14 15">
        <text>tRNA(Phe) + L-phenylalanine + ATP = L-phenylalanyl-tRNA(Phe) + AMP + diphosphate + H(+)</text>
        <dbReference type="Rhea" id="RHEA:19413"/>
        <dbReference type="Rhea" id="RHEA-COMP:9668"/>
        <dbReference type="Rhea" id="RHEA-COMP:9699"/>
        <dbReference type="ChEBI" id="CHEBI:15378"/>
        <dbReference type="ChEBI" id="CHEBI:30616"/>
        <dbReference type="ChEBI" id="CHEBI:33019"/>
        <dbReference type="ChEBI" id="CHEBI:58095"/>
        <dbReference type="ChEBI" id="CHEBI:78442"/>
        <dbReference type="ChEBI" id="CHEBI:78531"/>
        <dbReference type="ChEBI" id="CHEBI:456215"/>
        <dbReference type="EC" id="6.1.1.20"/>
    </reaction>
</comment>
<dbReference type="OrthoDB" id="9805455at2"/>
<evidence type="ECO:0000256" key="16">
    <source>
        <dbReference type="PROSITE-ProRule" id="PRU00209"/>
    </source>
</evidence>
<dbReference type="InterPro" id="IPR005147">
    <property type="entry name" value="tRNA_synthase_B5-dom"/>
</dbReference>
<evidence type="ECO:0000256" key="10">
    <source>
        <dbReference type="ARBA" id="ARBA00022842"/>
    </source>
</evidence>
<dbReference type="GO" id="GO:0006432">
    <property type="term" value="P:phenylalanyl-tRNA aminoacylation"/>
    <property type="evidence" value="ECO:0007669"/>
    <property type="project" value="UniProtKB-UniRule"/>
</dbReference>
<dbReference type="GO" id="GO:0004826">
    <property type="term" value="F:phenylalanine-tRNA ligase activity"/>
    <property type="evidence" value="ECO:0007669"/>
    <property type="project" value="UniProtKB-UniRule"/>
</dbReference>
<evidence type="ECO:0000259" key="17">
    <source>
        <dbReference type="PROSITE" id="PS50886"/>
    </source>
</evidence>
<dbReference type="Proteomes" id="UP000295135">
    <property type="component" value="Unassembled WGS sequence"/>
</dbReference>
<comment type="caution">
    <text evidence="20">The sequence shown here is derived from an EMBL/GenBank/DDBJ whole genome shotgun (WGS) entry which is preliminary data.</text>
</comment>
<keyword evidence="11 16" id="KW-0694">RNA-binding</keyword>
<dbReference type="InterPro" id="IPR005146">
    <property type="entry name" value="B3/B4_tRNA-bd"/>
</dbReference>
<feature type="domain" description="B5" evidence="19">
    <location>
        <begin position="400"/>
        <end position="475"/>
    </location>
</feature>
<keyword evidence="21" id="KW-1185">Reference proteome</keyword>
<evidence type="ECO:0000256" key="14">
    <source>
        <dbReference type="ARBA" id="ARBA00049255"/>
    </source>
</evidence>
<dbReference type="Pfam" id="PF03483">
    <property type="entry name" value="B3_4"/>
    <property type="match status" value="1"/>
</dbReference>
<dbReference type="Pfam" id="PF01588">
    <property type="entry name" value="tRNA_bind"/>
    <property type="match status" value="1"/>
</dbReference>
<dbReference type="EC" id="6.1.1.20" evidence="15"/>
<keyword evidence="8 15" id="KW-0547">Nucleotide-binding</keyword>
<dbReference type="EMBL" id="SLZY01000023">
    <property type="protein sequence ID" value="TCS68804.1"/>
    <property type="molecule type" value="Genomic_DNA"/>
</dbReference>
<dbReference type="PROSITE" id="PS51447">
    <property type="entry name" value="FDX_ACB"/>
    <property type="match status" value="1"/>
</dbReference>
<dbReference type="FunFam" id="3.30.70.380:FF:000001">
    <property type="entry name" value="Phenylalanine--tRNA ligase beta subunit"/>
    <property type="match status" value="1"/>
</dbReference>
<evidence type="ECO:0000256" key="12">
    <source>
        <dbReference type="ARBA" id="ARBA00022917"/>
    </source>
</evidence>
<keyword evidence="5 16" id="KW-0820">tRNA-binding</keyword>
<evidence type="ECO:0000259" key="18">
    <source>
        <dbReference type="PROSITE" id="PS51447"/>
    </source>
</evidence>